<evidence type="ECO:0000313" key="1">
    <source>
        <dbReference type="EMBL" id="GJT63634.1"/>
    </source>
</evidence>
<proteinExistence type="predicted"/>
<dbReference type="Proteomes" id="UP001151760">
    <property type="component" value="Unassembled WGS sequence"/>
</dbReference>
<reference evidence="1" key="2">
    <citation type="submission" date="2022-01" db="EMBL/GenBank/DDBJ databases">
        <authorList>
            <person name="Yamashiro T."/>
            <person name="Shiraishi A."/>
            <person name="Satake H."/>
            <person name="Nakayama K."/>
        </authorList>
    </citation>
    <scope>NUCLEOTIDE SEQUENCE</scope>
</reference>
<name>A0ABQ5FKX6_9ASTR</name>
<keyword evidence="2" id="KW-1185">Reference proteome</keyword>
<comment type="caution">
    <text evidence="1">The sequence shown here is derived from an EMBL/GenBank/DDBJ whole genome shotgun (WGS) entry which is preliminary data.</text>
</comment>
<organism evidence="1 2">
    <name type="scientific">Tanacetum coccineum</name>
    <dbReference type="NCBI Taxonomy" id="301880"/>
    <lineage>
        <taxon>Eukaryota</taxon>
        <taxon>Viridiplantae</taxon>
        <taxon>Streptophyta</taxon>
        <taxon>Embryophyta</taxon>
        <taxon>Tracheophyta</taxon>
        <taxon>Spermatophyta</taxon>
        <taxon>Magnoliopsida</taxon>
        <taxon>eudicotyledons</taxon>
        <taxon>Gunneridae</taxon>
        <taxon>Pentapetalae</taxon>
        <taxon>asterids</taxon>
        <taxon>campanulids</taxon>
        <taxon>Asterales</taxon>
        <taxon>Asteraceae</taxon>
        <taxon>Asteroideae</taxon>
        <taxon>Anthemideae</taxon>
        <taxon>Anthemidinae</taxon>
        <taxon>Tanacetum</taxon>
    </lineage>
</organism>
<dbReference type="EMBL" id="BQNB010017476">
    <property type="protein sequence ID" value="GJT63634.1"/>
    <property type="molecule type" value="Genomic_DNA"/>
</dbReference>
<gene>
    <name evidence="1" type="ORF">Tco_1015114</name>
</gene>
<accession>A0ABQ5FKX6</accession>
<reference evidence="1" key="1">
    <citation type="journal article" date="2022" name="Int. J. Mol. Sci.">
        <title>Draft Genome of Tanacetum Coccineum: Genomic Comparison of Closely Related Tanacetum-Family Plants.</title>
        <authorList>
            <person name="Yamashiro T."/>
            <person name="Shiraishi A."/>
            <person name="Nakayama K."/>
            <person name="Satake H."/>
        </authorList>
    </citation>
    <scope>NUCLEOTIDE SEQUENCE</scope>
</reference>
<protein>
    <submittedName>
        <fullName evidence="1">Uncharacterized protein</fullName>
    </submittedName>
</protein>
<evidence type="ECO:0000313" key="2">
    <source>
        <dbReference type="Proteomes" id="UP001151760"/>
    </source>
</evidence>
<sequence>MGGALSLQPILTNRVDCHENNLFPREDVNGPKIDAPYDKDFTNLDGVIRGISNHMIGCEVLGSFSINNFEVKFLEEENPSEQSRLGILFCKEILKGGMVRIHYAFVHG</sequence>